<dbReference type="Proteomes" id="UP000502260">
    <property type="component" value="Chromosome"/>
</dbReference>
<protein>
    <recommendedName>
        <fullName evidence="4">DUF2946 domain-containing protein</fullName>
    </recommendedName>
</protein>
<sequence length="106" mass="11203">MKARARLLSFLLLAFALLFAQQGAAMHALSHLTEPLPGHSQQDKQLPHSPACEKCVAYAGVGSAVAVSGLSLPPAAVAATLLEFEPGCRLPQSVRHYYSRAPPSIV</sequence>
<evidence type="ECO:0000313" key="2">
    <source>
        <dbReference type="EMBL" id="BCB25208.1"/>
    </source>
</evidence>
<proteinExistence type="predicted"/>
<dbReference type="RefSeq" id="WP_173058767.1">
    <property type="nucleotide sequence ID" value="NZ_AP022853.1"/>
</dbReference>
<dbReference type="AlphaFoldDB" id="A0A6F8V690"/>
<evidence type="ECO:0000256" key="1">
    <source>
        <dbReference type="SAM" id="SignalP"/>
    </source>
</evidence>
<reference evidence="3" key="1">
    <citation type="submission" date="2020-03" db="EMBL/GenBank/DDBJ databases">
        <title>Complete genome sequence of sulfur-oxidizing bacterium skT11.</title>
        <authorList>
            <person name="Kanda M."/>
            <person name="Kojima H."/>
            <person name="Fukui M."/>
        </authorList>
    </citation>
    <scope>NUCLEOTIDE SEQUENCE [LARGE SCALE GENOMIC DNA]</scope>
    <source>
        <strain evidence="3">skT11</strain>
    </source>
</reference>
<keyword evidence="1" id="KW-0732">Signal</keyword>
<dbReference type="EMBL" id="AP022853">
    <property type="protein sequence ID" value="BCB25208.1"/>
    <property type="molecule type" value="Genomic_DNA"/>
</dbReference>
<accession>A0A6F8V690</accession>
<name>A0A6F8V690_9PROT</name>
<gene>
    <name evidence="2" type="ORF">SKTS_00940</name>
</gene>
<evidence type="ECO:0000313" key="3">
    <source>
        <dbReference type="Proteomes" id="UP000502260"/>
    </source>
</evidence>
<feature type="signal peptide" evidence="1">
    <location>
        <begin position="1"/>
        <end position="20"/>
    </location>
</feature>
<dbReference type="KEGG" id="slac:SKTS_00940"/>
<evidence type="ECO:0008006" key="4">
    <source>
        <dbReference type="Google" id="ProtNLM"/>
    </source>
</evidence>
<feature type="chain" id="PRO_5026174857" description="DUF2946 domain-containing protein" evidence="1">
    <location>
        <begin position="21"/>
        <end position="106"/>
    </location>
</feature>
<organism evidence="2 3">
    <name type="scientific">Sulfurimicrobium lacus</name>
    <dbReference type="NCBI Taxonomy" id="2715678"/>
    <lineage>
        <taxon>Bacteria</taxon>
        <taxon>Pseudomonadati</taxon>
        <taxon>Pseudomonadota</taxon>
        <taxon>Betaproteobacteria</taxon>
        <taxon>Nitrosomonadales</taxon>
        <taxon>Sulfuricellaceae</taxon>
        <taxon>Sulfurimicrobium</taxon>
    </lineage>
</organism>
<keyword evidence="3" id="KW-1185">Reference proteome</keyword>